<dbReference type="STRING" id="1754190.A0A1Y2ABW9"/>
<dbReference type="PANTHER" id="PTHR18884">
    <property type="entry name" value="SEPTIN"/>
    <property type="match status" value="1"/>
</dbReference>
<dbReference type="PIRSF" id="PIRSF006698">
    <property type="entry name" value="Septin"/>
    <property type="match status" value="1"/>
</dbReference>
<organism evidence="6 7">
    <name type="scientific">Neocallimastix californiae</name>
    <dbReference type="NCBI Taxonomy" id="1754190"/>
    <lineage>
        <taxon>Eukaryota</taxon>
        <taxon>Fungi</taxon>
        <taxon>Fungi incertae sedis</taxon>
        <taxon>Chytridiomycota</taxon>
        <taxon>Chytridiomycota incertae sedis</taxon>
        <taxon>Neocallimastigomycetes</taxon>
        <taxon>Neocallimastigales</taxon>
        <taxon>Neocallimastigaceae</taxon>
        <taxon>Neocallimastix</taxon>
    </lineage>
</organism>
<evidence type="ECO:0000313" key="7">
    <source>
        <dbReference type="Proteomes" id="UP000193920"/>
    </source>
</evidence>
<dbReference type="SUPFAM" id="SSF52540">
    <property type="entry name" value="P-loop containing nucleoside triphosphate hydrolases"/>
    <property type="match status" value="1"/>
</dbReference>
<dbReference type="Pfam" id="PF00735">
    <property type="entry name" value="Septin"/>
    <property type="match status" value="1"/>
</dbReference>
<dbReference type="Gene3D" id="3.40.50.300">
    <property type="entry name" value="P-loop containing nucleotide triphosphate hydrolases"/>
    <property type="match status" value="1"/>
</dbReference>
<dbReference type="FunFam" id="3.40.50.300:FF:000196">
    <property type="entry name" value="Cell division control 3"/>
    <property type="match status" value="1"/>
</dbReference>
<keyword evidence="1 3" id="KW-0547">Nucleotide-binding</keyword>
<dbReference type="Proteomes" id="UP000193920">
    <property type="component" value="Unassembled WGS sequence"/>
</dbReference>
<reference evidence="6 7" key="1">
    <citation type="submission" date="2016-08" db="EMBL/GenBank/DDBJ databases">
        <title>A Parts List for Fungal Cellulosomes Revealed by Comparative Genomics.</title>
        <authorList>
            <consortium name="DOE Joint Genome Institute"/>
            <person name="Haitjema C.H."/>
            <person name="Gilmore S.P."/>
            <person name="Henske J.K."/>
            <person name="Solomon K.V."/>
            <person name="De Groot R."/>
            <person name="Kuo A."/>
            <person name="Mondo S.J."/>
            <person name="Salamov A.A."/>
            <person name="Labutti K."/>
            <person name="Zhao Z."/>
            <person name="Chiniquy J."/>
            <person name="Barry K."/>
            <person name="Brewer H.M."/>
            <person name="Purvine S.O."/>
            <person name="Wright A.T."/>
            <person name="Boxma B."/>
            <person name="Van Alen T."/>
            <person name="Hackstein J.H."/>
            <person name="Baker S.E."/>
            <person name="Grigoriev I.V."/>
            <person name="O'Malley M.A."/>
        </authorList>
    </citation>
    <scope>NUCLEOTIDE SEQUENCE [LARGE SCALE GENOMIC DNA]</scope>
    <source>
        <strain evidence="6 7">G1</strain>
    </source>
</reference>
<dbReference type="AlphaFoldDB" id="A0A1Y2ABW9"/>
<evidence type="ECO:0000259" key="5">
    <source>
        <dbReference type="PROSITE" id="PS51719"/>
    </source>
</evidence>
<dbReference type="PROSITE" id="PS51719">
    <property type="entry name" value="G_SEPTIN"/>
    <property type="match status" value="1"/>
</dbReference>
<gene>
    <name evidence="6" type="ORF">LY90DRAFT_676974</name>
</gene>
<evidence type="ECO:0000256" key="1">
    <source>
        <dbReference type="ARBA" id="ARBA00022741"/>
    </source>
</evidence>
<dbReference type="GO" id="GO:0005525">
    <property type="term" value="F:GTP binding"/>
    <property type="evidence" value="ECO:0007669"/>
    <property type="project" value="UniProtKB-KW"/>
</dbReference>
<keyword evidence="2 3" id="KW-0342">GTP-binding</keyword>
<feature type="domain" description="Septin-type G" evidence="5">
    <location>
        <begin position="50"/>
        <end position="322"/>
    </location>
</feature>
<dbReference type="GO" id="GO:0005938">
    <property type="term" value="C:cell cortex"/>
    <property type="evidence" value="ECO:0007669"/>
    <property type="project" value="UniProtKB-ARBA"/>
</dbReference>
<comment type="caution">
    <text evidence="6">The sequence shown here is derived from an EMBL/GenBank/DDBJ whole genome shotgun (WGS) entry which is preliminary data.</text>
</comment>
<sequence>MKIYKLIKQTNKRKENPIQVINQEIVPRQLKGFVGFSNLPRQVHNKSIKKGFQFTVMVVGESGLGKSTLINTLFNTSIYPNKEPKELSNETPKTVDIQTITADIEENGVKLKLTIVDTPGFGDYVNNENSWQPILENIEARFDAYLEQENRVNRKRLIDTRVHACIYFIPPTGHSLRPIDIEFMSRLHHRVNLIPVIAKSDILSDDEIKSFKARILEDIAYHNIQIYQPPIYDNDDAETIQENKEILLSMPFCVVGSDKPFKVGNKNVRGRKYPWGIIEVDNADHCDFVKLRQMLIRTHMEELKEYTNEVLYEKYRSQKLISSEVTNTNDGLNPLSQLDEERRKHELKMKKMEAEMKAVFDQKVHEKETKLKQSEDDLIAKYKEMKDKLEMDKINLQERRRQAERGGRPGTPEKKGRKFFK</sequence>
<evidence type="ECO:0000256" key="3">
    <source>
        <dbReference type="RuleBase" id="RU004560"/>
    </source>
</evidence>
<dbReference type="InterPro" id="IPR030379">
    <property type="entry name" value="G_SEPTIN_dom"/>
</dbReference>
<proteinExistence type="inferred from homology"/>
<keyword evidence="7" id="KW-1185">Reference proteome</keyword>
<evidence type="ECO:0000256" key="4">
    <source>
        <dbReference type="SAM" id="MobiDB-lite"/>
    </source>
</evidence>
<feature type="region of interest" description="Disordered" evidence="4">
    <location>
        <begin position="390"/>
        <end position="421"/>
    </location>
</feature>
<protein>
    <submittedName>
        <fullName evidence="6">Septin</fullName>
    </submittedName>
</protein>
<comment type="similarity">
    <text evidence="3">Belongs to the TRAFAC class TrmE-Era-EngA-EngB-Septin-like GTPase superfamily. Septin GTPase family.</text>
</comment>
<dbReference type="EMBL" id="MCOG01000304">
    <property type="protein sequence ID" value="ORY20063.1"/>
    <property type="molecule type" value="Genomic_DNA"/>
</dbReference>
<dbReference type="CDD" id="cd01850">
    <property type="entry name" value="CDC_Septin"/>
    <property type="match status" value="1"/>
</dbReference>
<accession>A0A1Y2ABW9</accession>
<name>A0A1Y2ABW9_9FUNG</name>
<dbReference type="GO" id="GO:0032156">
    <property type="term" value="C:septin cytoskeleton"/>
    <property type="evidence" value="ECO:0007669"/>
    <property type="project" value="UniProtKB-ARBA"/>
</dbReference>
<evidence type="ECO:0000256" key="2">
    <source>
        <dbReference type="ARBA" id="ARBA00023134"/>
    </source>
</evidence>
<feature type="compositionally biased region" description="Basic and acidic residues" evidence="4">
    <location>
        <begin position="390"/>
        <end position="414"/>
    </location>
</feature>
<evidence type="ECO:0000313" key="6">
    <source>
        <dbReference type="EMBL" id="ORY20063.1"/>
    </source>
</evidence>
<dbReference type="OrthoDB" id="416553at2759"/>
<dbReference type="InterPro" id="IPR027417">
    <property type="entry name" value="P-loop_NTPase"/>
</dbReference>
<dbReference type="InterPro" id="IPR016491">
    <property type="entry name" value="Septin"/>
</dbReference>